<keyword evidence="16" id="KW-1185">Reference proteome</keyword>
<dbReference type="GO" id="GO:0000015">
    <property type="term" value="C:phosphopyruvate hydratase complex"/>
    <property type="evidence" value="ECO:0007669"/>
    <property type="project" value="InterPro"/>
</dbReference>
<comment type="pathway">
    <text evidence="1 10">Carbohydrate degradation; glycolysis; pyruvate from D-glyceraldehyde 3-phosphate: step 4/5.</text>
</comment>
<feature type="binding site" evidence="10 12">
    <location>
        <position position="243"/>
    </location>
    <ligand>
        <name>Mg(2+)</name>
        <dbReference type="ChEBI" id="CHEBI:18420"/>
    </ligand>
</feature>
<protein>
    <recommendedName>
        <fullName evidence="4 10">Enolase</fullName>
        <ecNumber evidence="3 10">4.2.1.11</ecNumber>
    </recommendedName>
    <alternativeName>
        <fullName evidence="10">2-phospho-D-glycerate hydro-lyase</fullName>
    </alternativeName>
    <alternativeName>
        <fullName evidence="10">2-phosphoglycerate dehydratase</fullName>
    </alternativeName>
</protein>
<evidence type="ECO:0000256" key="4">
    <source>
        <dbReference type="ARBA" id="ARBA00017068"/>
    </source>
</evidence>
<dbReference type="NCBIfam" id="TIGR01060">
    <property type="entry name" value="eno"/>
    <property type="match status" value="1"/>
</dbReference>
<dbReference type="Proteomes" id="UP001165679">
    <property type="component" value="Unassembled WGS sequence"/>
</dbReference>
<gene>
    <name evidence="10 15" type="primary">eno</name>
    <name evidence="15" type="ORF">OL599_12365</name>
</gene>
<evidence type="ECO:0000256" key="11">
    <source>
        <dbReference type="PIRSR" id="PIRSR001400-1"/>
    </source>
</evidence>
<evidence type="ECO:0000259" key="14">
    <source>
        <dbReference type="SMART" id="SM01193"/>
    </source>
</evidence>
<evidence type="ECO:0000256" key="12">
    <source>
        <dbReference type="PIRSR" id="PIRSR001400-3"/>
    </source>
</evidence>
<feature type="active site" description="Proton acceptor" evidence="10 11">
    <location>
        <position position="338"/>
    </location>
</feature>
<feature type="domain" description="Enolase C-terminal TIM barrel" evidence="13">
    <location>
        <begin position="140"/>
        <end position="426"/>
    </location>
</feature>
<evidence type="ECO:0000259" key="13">
    <source>
        <dbReference type="SMART" id="SM01192"/>
    </source>
</evidence>
<name>A0AA42CDW5_9PROT</name>
<dbReference type="GO" id="GO:0006096">
    <property type="term" value="P:glycolytic process"/>
    <property type="evidence" value="ECO:0007669"/>
    <property type="project" value="UniProtKB-UniRule"/>
</dbReference>
<evidence type="ECO:0000256" key="1">
    <source>
        <dbReference type="ARBA" id="ARBA00005031"/>
    </source>
</evidence>
<feature type="active site" description="Proton donor" evidence="10 11">
    <location>
        <position position="206"/>
    </location>
</feature>
<comment type="cofactor">
    <cofactor evidence="12">
        <name>Mg(2+)</name>
        <dbReference type="ChEBI" id="CHEBI:18420"/>
    </cofactor>
    <text evidence="12">Mg(2+) is required for catalysis and for stabilizing the dimer.</text>
</comment>
<keyword evidence="8 10" id="KW-0456">Lyase</keyword>
<dbReference type="PANTHER" id="PTHR11902:SF1">
    <property type="entry name" value="ENOLASE"/>
    <property type="match status" value="1"/>
</dbReference>
<feature type="binding site" evidence="10 12">
    <location>
        <position position="286"/>
    </location>
    <ligand>
        <name>Mg(2+)</name>
        <dbReference type="ChEBI" id="CHEBI:18420"/>
    </ligand>
</feature>
<reference evidence="15" key="1">
    <citation type="submission" date="2022-09" db="EMBL/GenBank/DDBJ databases">
        <title>Rhodovastum sp. nov. RN2-1 isolated from soil in Seongnam, South Korea.</title>
        <authorList>
            <person name="Le N.T."/>
        </authorList>
    </citation>
    <scope>NUCLEOTIDE SEQUENCE</scope>
    <source>
        <strain evidence="15">RN2-1</strain>
    </source>
</reference>
<dbReference type="GO" id="GO:0004634">
    <property type="term" value="F:phosphopyruvate hydratase activity"/>
    <property type="evidence" value="ECO:0007669"/>
    <property type="project" value="UniProtKB-UniRule"/>
</dbReference>
<evidence type="ECO:0000256" key="8">
    <source>
        <dbReference type="ARBA" id="ARBA00023239"/>
    </source>
</evidence>
<keyword evidence="10 12" id="KW-0479">Metal-binding</keyword>
<feature type="binding site" evidence="10">
    <location>
        <position position="164"/>
    </location>
    <ligand>
        <name>(2R)-2-phosphoglycerate</name>
        <dbReference type="ChEBI" id="CHEBI:58289"/>
    </ligand>
</feature>
<keyword evidence="7 10" id="KW-0324">Glycolysis</keyword>
<dbReference type="GO" id="GO:0005576">
    <property type="term" value="C:extracellular region"/>
    <property type="evidence" value="ECO:0007669"/>
    <property type="project" value="UniProtKB-SubCell"/>
</dbReference>
<proteinExistence type="inferred from homology"/>
<dbReference type="Pfam" id="PF03952">
    <property type="entry name" value="Enolase_N"/>
    <property type="match status" value="1"/>
</dbReference>
<dbReference type="SUPFAM" id="SSF54826">
    <property type="entry name" value="Enolase N-terminal domain-like"/>
    <property type="match status" value="1"/>
</dbReference>
<dbReference type="SFLD" id="SFLDS00001">
    <property type="entry name" value="Enolase"/>
    <property type="match status" value="1"/>
</dbReference>
<feature type="domain" description="Enolase N-terminal" evidence="14">
    <location>
        <begin position="6"/>
        <end position="135"/>
    </location>
</feature>
<comment type="function">
    <text evidence="9 10">Catalyzes the reversible conversion of 2-phosphoglycerate (2-PG) into phosphoenolpyruvate (PEP). It is essential for the degradation of carbohydrates via glycolysis.</text>
</comment>
<dbReference type="AlphaFoldDB" id="A0AA42CDW5"/>
<dbReference type="Gene3D" id="3.20.20.120">
    <property type="entry name" value="Enolase-like C-terminal domain"/>
    <property type="match status" value="1"/>
</dbReference>
<evidence type="ECO:0000256" key="10">
    <source>
        <dbReference type="HAMAP-Rule" id="MF_00318"/>
    </source>
</evidence>
<dbReference type="Pfam" id="PF00113">
    <property type="entry name" value="Enolase_C"/>
    <property type="match status" value="1"/>
</dbReference>
<evidence type="ECO:0000256" key="5">
    <source>
        <dbReference type="ARBA" id="ARBA00022525"/>
    </source>
</evidence>
<dbReference type="InterPro" id="IPR036849">
    <property type="entry name" value="Enolase-like_C_sf"/>
</dbReference>
<dbReference type="InterPro" id="IPR020811">
    <property type="entry name" value="Enolase_N"/>
</dbReference>
<dbReference type="SMART" id="SM01193">
    <property type="entry name" value="Enolase_N"/>
    <property type="match status" value="1"/>
</dbReference>
<dbReference type="PRINTS" id="PR00148">
    <property type="entry name" value="ENOLASE"/>
</dbReference>
<feature type="binding site" evidence="10">
    <location>
        <position position="338"/>
    </location>
    <ligand>
        <name>(2R)-2-phosphoglycerate</name>
        <dbReference type="ChEBI" id="CHEBI:58289"/>
    </ligand>
</feature>
<keyword evidence="5 10" id="KW-0964">Secreted</keyword>
<evidence type="ECO:0000256" key="7">
    <source>
        <dbReference type="ARBA" id="ARBA00023152"/>
    </source>
</evidence>
<dbReference type="GO" id="GO:0009986">
    <property type="term" value="C:cell surface"/>
    <property type="evidence" value="ECO:0007669"/>
    <property type="project" value="UniProtKB-SubCell"/>
</dbReference>
<evidence type="ECO:0000313" key="16">
    <source>
        <dbReference type="Proteomes" id="UP001165679"/>
    </source>
</evidence>
<dbReference type="SUPFAM" id="SSF51604">
    <property type="entry name" value="Enolase C-terminal domain-like"/>
    <property type="match status" value="1"/>
</dbReference>
<accession>A0AA42CDW5</accession>
<feature type="binding site" evidence="10 12">
    <location>
        <position position="313"/>
    </location>
    <ligand>
        <name>Mg(2+)</name>
        <dbReference type="ChEBI" id="CHEBI:18420"/>
    </ligand>
</feature>
<organism evidence="15 16">
    <name type="scientific">Limobrevibacterium gyesilva</name>
    <dbReference type="NCBI Taxonomy" id="2991712"/>
    <lineage>
        <taxon>Bacteria</taxon>
        <taxon>Pseudomonadati</taxon>
        <taxon>Pseudomonadota</taxon>
        <taxon>Alphaproteobacteria</taxon>
        <taxon>Acetobacterales</taxon>
        <taxon>Acetobacteraceae</taxon>
        <taxon>Limobrevibacterium</taxon>
    </lineage>
</organism>
<dbReference type="InterPro" id="IPR020810">
    <property type="entry name" value="Enolase_C"/>
</dbReference>
<dbReference type="HAMAP" id="MF_00318">
    <property type="entry name" value="Enolase"/>
    <property type="match status" value="1"/>
</dbReference>
<dbReference type="InterPro" id="IPR000941">
    <property type="entry name" value="Enolase"/>
</dbReference>
<dbReference type="PANTHER" id="PTHR11902">
    <property type="entry name" value="ENOLASE"/>
    <property type="match status" value="1"/>
</dbReference>
<dbReference type="SFLD" id="SFLDF00002">
    <property type="entry name" value="enolase"/>
    <property type="match status" value="1"/>
</dbReference>
<keyword evidence="6 10" id="KW-0460">Magnesium</keyword>
<comment type="caution">
    <text evidence="15">The sequence shown here is derived from an EMBL/GenBank/DDBJ whole genome shotgun (WGS) entry which is preliminary data.</text>
</comment>
<keyword evidence="10" id="KW-0963">Cytoplasm</keyword>
<dbReference type="CDD" id="cd03313">
    <property type="entry name" value="enolase"/>
    <property type="match status" value="1"/>
</dbReference>
<sequence>MSDTEIVFVHGRRVWDSRGRPTVEAEVMLAGGGVGRAIAPAGASTGSGEALDLRDGGTSFGGYDVTRAVANVNDAITEAVIGLDGTDQAAVDAALIALDGTPAKTRLGANAILAVSMAAAHAAAAHAGIPLYRHLGGHDATLLPLPQIQIFGGGAHAGRRVDIQDFLIVCPAAASFAQALDWTAEVYRAAGKLMQEAGTLQGVADEGGWWPAFTTNEQALEMLVRAIERAGLIPGQQVAIALDIAASEFGKGGRYRLGLEGRELDSAGMIGMLTGWIDRYPIVSIEDPLAEDDAEGFAAFTRAVGDRVQVVGDDFLVSEAARVREAAAQGAANAVLLKPNQRGTLTETLAAWNAAKEVGYGGIVSARSGETEDVTIVHLAIGWGVGQLKVGSFARSERMAKWNEALRIEEALGPEGRFAGGSMLGRSRR</sequence>
<comment type="similarity">
    <text evidence="2 10">Belongs to the enolase family.</text>
</comment>
<comment type="subcellular location">
    <subcellularLocation>
        <location evidence="10">Cytoplasm</location>
    </subcellularLocation>
    <subcellularLocation>
        <location evidence="10">Secreted</location>
    </subcellularLocation>
    <subcellularLocation>
        <location evidence="10">Cell surface</location>
    </subcellularLocation>
    <text evidence="10">Fractions of enolase are present in both the cytoplasm and on the cell surface.</text>
</comment>
<dbReference type="SFLD" id="SFLDG00178">
    <property type="entry name" value="enolase"/>
    <property type="match status" value="1"/>
</dbReference>
<evidence type="ECO:0000256" key="6">
    <source>
        <dbReference type="ARBA" id="ARBA00022842"/>
    </source>
</evidence>
<dbReference type="EMBL" id="JAPDNT010000008">
    <property type="protein sequence ID" value="MCW3475368.1"/>
    <property type="molecule type" value="Genomic_DNA"/>
</dbReference>
<dbReference type="InterPro" id="IPR029017">
    <property type="entry name" value="Enolase-like_N"/>
</dbReference>
<feature type="binding site" evidence="10">
    <location>
        <position position="367"/>
    </location>
    <ligand>
        <name>(2R)-2-phosphoglycerate</name>
        <dbReference type="ChEBI" id="CHEBI:58289"/>
    </ligand>
</feature>
<evidence type="ECO:0000256" key="2">
    <source>
        <dbReference type="ARBA" id="ARBA00009604"/>
    </source>
</evidence>
<feature type="binding site" evidence="10">
    <location>
        <position position="389"/>
    </location>
    <ligand>
        <name>(2R)-2-phosphoglycerate</name>
        <dbReference type="ChEBI" id="CHEBI:58289"/>
    </ligand>
</feature>
<dbReference type="Gene3D" id="3.30.390.10">
    <property type="entry name" value="Enolase-like, N-terminal domain"/>
    <property type="match status" value="1"/>
</dbReference>
<reference evidence="15" key="2">
    <citation type="submission" date="2022-10" db="EMBL/GenBank/DDBJ databases">
        <authorList>
            <person name="Trinh H.N."/>
        </authorList>
    </citation>
    <scope>NUCLEOTIDE SEQUENCE</scope>
    <source>
        <strain evidence="15">RN2-1</strain>
    </source>
</reference>
<evidence type="ECO:0000256" key="9">
    <source>
        <dbReference type="ARBA" id="ARBA00045763"/>
    </source>
</evidence>
<dbReference type="PIRSF" id="PIRSF001400">
    <property type="entry name" value="Enolase"/>
    <property type="match status" value="1"/>
</dbReference>
<dbReference type="RefSeq" id="WP_264714083.1">
    <property type="nucleotide sequence ID" value="NZ_JAPDNT010000008.1"/>
</dbReference>
<dbReference type="SMART" id="SM01192">
    <property type="entry name" value="Enolase_C"/>
    <property type="match status" value="1"/>
</dbReference>
<comment type="cofactor">
    <cofactor evidence="10">
        <name>Mg(2+)</name>
        <dbReference type="ChEBI" id="CHEBI:18420"/>
    </cofactor>
    <text evidence="10">Binds a second Mg(2+) ion via substrate during catalysis.</text>
</comment>
<comment type="catalytic activity">
    <reaction evidence="10">
        <text>(2R)-2-phosphoglycerate = phosphoenolpyruvate + H2O</text>
        <dbReference type="Rhea" id="RHEA:10164"/>
        <dbReference type="ChEBI" id="CHEBI:15377"/>
        <dbReference type="ChEBI" id="CHEBI:58289"/>
        <dbReference type="ChEBI" id="CHEBI:58702"/>
        <dbReference type="EC" id="4.2.1.11"/>
    </reaction>
</comment>
<dbReference type="GO" id="GO:0000287">
    <property type="term" value="F:magnesium ion binding"/>
    <property type="evidence" value="ECO:0007669"/>
    <property type="project" value="UniProtKB-UniRule"/>
</dbReference>
<evidence type="ECO:0000256" key="3">
    <source>
        <dbReference type="ARBA" id="ARBA00012058"/>
    </source>
</evidence>
<dbReference type="EC" id="4.2.1.11" evidence="3 10"/>
<feature type="binding site" evidence="10">
    <location>
        <position position="368"/>
    </location>
    <ligand>
        <name>(2R)-2-phosphoglycerate</name>
        <dbReference type="ChEBI" id="CHEBI:58289"/>
    </ligand>
</feature>
<evidence type="ECO:0000313" key="15">
    <source>
        <dbReference type="EMBL" id="MCW3475368.1"/>
    </source>
</evidence>